<organism evidence="2 3">
    <name type="scientific">Taphrina deformans (strain PYCC 5710 / ATCC 11124 / CBS 356.35 / IMI 108563 / JCM 9778 / NBRC 8474)</name>
    <name type="common">Peach leaf curl fungus</name>
    <name type="synonym">Lalaria deformans</name>
    <dbReference type="NCBI Taxonomy" id="1097556"/>
    <lineage>
        <taxon>Eukaryota</taxon>
        <taxon>Fungi</taxon>
        <taxon>Dikarya</taxon>
        <taxon>Ascomycota</taxon>
        <taxon>Taphrinomycotina</taxon>
        <taxon>Taphrinomycetes</taxon>
        <taxon>Taphrinales</taxon>
        <taxon>Taphrinaceae</taxon>
        <taxon>Taphrina</taxon>
    </lineage>
</organism>
<accession>R4X9X1</accession>
<dbReference type="AlphaFoldDB" id="R4X9X1"/>
<dbReference type="VEuPathDB" id="FungiDB:TAPDE_002593"/>
<evidence type="ECO:0000313" key="2">
    <source>
        <dbReference type="EMBL" id="CCG82567.1"/>
    </source>
</evidence>
<dbReference type="Proteomes" id="UP000013776">
    <property type="component" value="Unassembled WGS sequence"/>
</dbReference>
<evidence type="ECO:0000313" key="3">
    <source>
        <dbReference type="Proteomes" id="UP000013776"/>
    </source>
</evidence>
<proteinExistence type="predicted"/>
<protein>
    <submittedName>
        <fullName evidence="2">Uncharacterized protein</fullName>
    </submittedName>
</protein>
<comment type="caution">
    <text evidence="2">The sequence shown here is derived from an EMBL/GenBank/DDBJ whole genome shotgun (WGS) entry which is preliminary data.</text>
</comment>
<feature type="compositionally biased region" description="Low complexity" evidence="1">
    <location>
        <begin position="355"/>
        <end position="366"/>
    </location>
</feature>
<dbReference type="OrthoDB" id="4149149at2759"/>
<dbReference type="EMBL" id="CAHR02000090">
    <property type="protein sequence ID" value="CCG82567.1"/>
    <property type="molecule type" value="Genomic_DNA"/>
</dbReference>
<evidence type="ECO:0000256" key="1">
    <source>
        <dbReference type="SAM" id="MobiDB-lite"/>
    </source>
</evidence>
<sequence>MAELQKEAKHHLNKTTNTIILDYLLWLASKTILEEAAQTDRGLAAGRPGDRSKGRRLVGLVDGLIMTFDLADRPKFRYGLLTRRIDLASLVILFVYRDARSRYITRRSSETRTGPGRREALRARTVRFLRDRGTSSVVDGRTLAGLQAIQVSDETRAQARSSFGVVVDERDSGRVSLQDALHRFFLVSASCYATQTPGPLWISIALEFCLFAALEGYLLADERGGDCVDACFSYGVLARRPDDDDEEEDDDRQVELDLLFSEAKGAEFANSWETGRRRTVDALRAREETRMDRHLLAVLQDHDFASFRDRVTTYLGAILESMADPELSKYPAVLDKSILRAPGMISIAHHETDVQVPPTTTTNTNGTRKRQKMTT</sequence>
<gene>
    <name evidence="2" type="ORF">TAPDE_002593</name>
</gene>
<keyword evidence="3" id="KW-1185">Reference proteome</keyword>
<name>R4X9X1_TAPDE</name>
<reference evidence="2 3" key="1">
    <citation type="journal article" date="2013" name="MBio">
        <title>Genome sequencing of the plant pathogen Taphrina deformans, the causal agent of peach leaf curl.</title>
        <authorList>
            <person name="Cisse O.H."/>
            <person name="Almeida J.M.G.C.F."/>
            <person name="Fonseca A."/>
            <person name="Kumar A.A."/>
            <person name="Salojaervi J."/>
            <person name="Overmyer K."/>
            <person name="Hauser P.M."/>
            <person name="Pagni M."/>
        </authorList>
    </citation>
    <scope>NUCLEOTIDE SEQUENCE [LARGE SCALE GENOMIC DNA]</scope>
    <source>
        <strain evidence="3">PYCC 5710 / ATCC 11124 / CBS 356.35 / IMI 108563 / JCM 9778 / NBRC 8474</strain>
    </source>
</reference>
<feature type="region of interest" description="Disordered" evidence="1">
    <location>
        <begin position="355"/>
        <end position="375"/>
    </location>
</feature>